<evidence type="ECO:0000313" key="2">
    <source>
        <dbReference type="EMBL" id="MBY4892712.1"/>
    </source>
</evidence>
<dbReference type="Proteomes" id="UP000693972">
    <property type="component" value="Unassembled WGS sequence"/>
</dbReference>
<proteinExistence type="predicted"/>
<keyword evidence="1" id="KW-0472">Membrane</keyword>
<feature type="transmembrane region" description="Helical" evidence="1">
    <location>
        <begin position="24"/>
        <end position="44"/>
    </location>
</feature>
<dbReference type="RefSeq" id="WP_257892482.1">
    <property type="nucleotide sequence ID" value="NZ_JAIMBW010000001.1"/>
</dbReference>
<keyword evidence="1" id="KW-1133">Transmembrane helix</keyword>
<keyword evidence="4" id="KW-1185">Reference proteome</keyword>
<evidence type="ECO:0000256" key="1">
    <source>
        <dbReference type="SAM" id="Phobius"/>
    </source>
</evidence>
<dbReference type="EMBL" id="CP078073">
    <property type="protein sequence ID" value="QXL89442.1"/>
    <property type="molecule type" value="Genomic_DNA"/>
</dbReference>
<gene>
    <name evidence="2" type="ORF">KUL25_08035</name>
    <name evidence="3" type="ORF">KUL25_08040</name>
</gene>
<dbReference type="AlphaFoldDB" id="A0A975TXM2"/>
<keyword evidence="1" id="KW-0812">Transmembrane</keyword>
<dbReference type="EMBL" id="JAIMBW010000001">
    <property type="protein sequence ID" value="MBY4892712.1"/>
    <property type="molecule type" value="Genomic_DNA"/>
</dbReference>
<reference evidence="3 4" key="1">
    <citation type="submission" date="2021-07" db="EMBL/GenBank/DDBJ databases">
        <title>Karlodiniumbacter phycospheric gen. nov., sp. nov., a phycosphere bacterium isolated from karlodinium veneficum.</title>
        <authorList>
            <person name="Peng Y."/>
            <person name="Jiang L."/>
            <person name="Lee J."/>
        </authorList>
    </citation>
    <scope>NUCLEOTIDE SEQUENCE</scope>
    <source>
        <strain evidence="3 4">N5</strain>
    </source>
</reference>
<evidence type="ECO:0000313" key="4">
    <source>
        <dbReference type="Proteomes" id="UP000693972"/>
    </source>
</evidence>
<feature type="transmembrane region" description="Helical" evidence="1">
    <location>
        <begin position="51"/>
        <end position="71"/>
    </location>
</feature>
<protein>
    <submittedName>
        <fullName evidence="3">Uncharacterized protein</fullName>
    </submittedName>
</protein>
<organism evidence="3">
    <name type="scientific">Gymnodinialimonas phycosphaerae</name>
    <dbReference type="NCBI Taxonomy" id="2841589"/>
    <lineage>
        <taxon>Bacteria</taxon>
        <taxon>Pseudomonadati</taxon>
        <taxon>Pseudomonadota</taxon>
        <taxon>Alphaproteobacteria</taxon>
        <taxon>Rhodobacterales</taxon>
        <taxon>Paracoccaceae</taxon>
        <taxon>Gymnodinialimonas</taxon>
    </lineage>
</organism>
<evidence type="ECO:0000313" key="3">
    <source>
        <dbReference type="EMBL" id="QXL89442.1"/>
    </source>
</evidence>
<name>A0A975TXM2_9RHOB</name>
<sequence>MDVASLAQSLTDWVVRVGSTVNDLPGTAAFGLGLFTWFAVEQILRRVMSGLRWVIIVGAIVALGLSVPYLASLMFERGGAAPLSDG</sequence>
<accession>A0A975TXM2</accession>